<feature type="domain" description="Lantibiotic dehydratase N-terminal" evidence="1">
    <location>
        <begin position="31"/>
        <end position="279"/>
    </location>
</feature>
<evidence type="ECO:0000259" key="1">
    <source>
        <dbReference type="Pfam" id="PF04738"/>
    </source>
</evidence>
<dbReference type="AlphaFoldDB" id="A0A931DCI0"/>
<dbReference type="Proteomes" id="UP000614047">
    <property type="component" value="Unassembled WGS sequence"/>
</dbReference>
<keyword evidence="3" id="KW-1185">Reference proteome</keyword>
<protein>
    <recommendedName>
        <fullName evidence="1">Lantibiotic dehydratase N-terminal domain-containing protein</fullName>
    </recommendedName>
</protein>
<dbReference type="Pfam" id="PF04738">
    <property type="entry name" value="Lant_dehydr_N"/>
    <property type="match status" value="1"/>
</dbReference>
<sequence>MALPEWPDLTGSSPDHVAGWRAWLRAIWTLDEIAEAIEQASPTLAWQVAVVCSTSTTDARRVRRTVLSVVRYVLRVTGRATPFGLFAGVAPAGFSTQPVVEWGEDHQVVARAGASWISEVIAQLEGIPDLVRRLPLMANSLAFVRGGRLVVPYPPGRRAGQRFPAEVSLRYTSPVRIAMDTARTPVPFDEVAASIAAAFPATQHSKIEGLITGLMDHGALISSLHAHSTTADHLGHVVEQVEKAGAGELRQVADLVDQLREIQAGLAEYNRLTGPADRRKDRGGAPKGRFQAIAIMAGECLPIKVCCRVLSVSESGFHMWRKRPPSPRAIRHA</sequence>
<evidence type="ECO:0000313" key="3">
    <source>
        <dbReference type="Proteomes" id="UP000614047"/>
    </source>
</evidence>
<accession>A0A931DCI0</accession>
<name>A0A931DCI0_9ACTN</name>
<dbReference type="RefSeq" id="WP_197009120.1">
    <property type="nucleotide sequence ID" value="NZ_BAABES010000017.1"/>
</dbReference>
<proteinExistence type="predicted"/>
<evidence type="ECO:0000313" key="2">
    <source>
        <dbReference type="EMBL" id="MBG6086068.1"/>
    </source>
</evidence>
<organism evidence="2 3">
    <name type="scientific">Actinomadura viridis</name>
    <dbReference type="NCBI Taxonomy" id="58110"/>
    <lineage>
        <taxon>Bacteria</taxon>
        <taxon>Bacillati</taxon>
        <taxon>Actinomycetota</taxon>
        <taxon>Actinomycetes</taxon>
        <taxon>Streptosporangiales</taxon>
        <taxon>Thermomonosporaceae</taxon>
        <taxon>Actinomadura</taxon>
    </lineage>
</organism>
<dbReference type="InterPro" id="IPR006827">
    <property type="entry name" value="Lant_deHydtase_N"/>
</dbReference>
<reference evidence="2" key="1">
    <citation type="submission" date="2020-11" db="EMBL/GenBank/DDBJ databases">
        <title>Sequencing the genomes of 1000 actinobacteria strains.</title>
        <authorList>
            <person name="Klenk H.-P."/>
        </authorList>
    </citation>
    <scope>NUCLEOTIDE SEQUENCE</scope>
    <source>
        <strain evidence="2">DSM 43175</strain>
    </source>
</reference>
<comment type="caution">
    <text evidence="2">The sequence shown here is derived from an EMBL/GenBank/DDBJ whole genome shotgun (WGS) entry which is preliminary data.</text>
</comment>
<gene>
    <name evidence="2" type="ORF">IW256_000181</name>
</gene>
<dbReference type="EMBL" id="JADOUA010000001">
    <property type="protein sequence ID" value="MBG6086068.1"/>
    <property type="molecule type" value="Genomic_DNA"/>
</dbReference>